<name>A0A8J2JD83_9HEXA</name>
<proteinExistence type="predicted"/>
<dbReference type="AlphaFoldDB" id="A0A8J2JD83"/>
<dbReference type="EMBL" id="CAJVCH010045791">
    <property type="protein sequence ID" value="CAG7717431.1"/>
    <property type="molecule type" value="Genomic_DNA"/>
</dbReference>
<keyword evidence="2" id="KW-1133">Transmembrane helix</keyword>
<keyword evidence="2" id="KW-0812">Transmembrane</keyword>
<reference evidence="3" key="1">
    <citation type="submission" date="2021-06" db="EMBL/GenBank/DDBJ databases">
        <authorList>
            <person name="Hodson N. C."/>
            <person name="Mongue J. A."/>
            <person name="Jaron S. K."/>
        </authorList>
    </citation>
    <scope>NUCLEOTIDE SEQUENCE</scope>
</reference>
<evidence type="ECO:0000256" key="2">
    <source>
        <dbReference type="SAM" id="Phobius"/>
    </source>
</evidence>
<feature type="transmembrane region" description="Helical" evidence="2">
    <location>
        <begin position="39"/>
        <end position="60"/>
    </location>
</feature>
<evidence type="ECO:0000256" key="1">
    <source>
        <dbReference type="SAM" id="MobiDB-lite"/>
    </source>
</evidence>
<comment type="caution">
    <text evidence="3">The sequence shown here is derived from an EMBL/GenBank/DDBJ whole genome shotgun (WGS) entry which is preliminary data.</text>
</comment>
<organism evidence="3 4">
    <name type="scientific">Allacma fusca</name>
    <dbReference type="NCBI Taxonomy" id="39272"/>
    <lineage>
        <taxon>Eukaryota</taxon>
        <taxon>Metazoa</taxon>
        <taxon>Ecdysozoa</taxon>
        <taxon>Arthropoda</taxon>
        <taxon>Hexapoda</taxon>
        <taxon>Collembola</taxon>
        <taxon>Symphypleona</taxon>
        <taxon>Sminthuridae</taxon>
        <taxon>Allacma</taxon>
    </lineage>
</organism>
<feature type="transmembrane region" description="Helical" evidence="2">
    <location>
        <begin position="7"/>
        <end position="27"/>
    </location>
</feature>
<dbReference type="Proteomes" id="UP000708208">
    <property type="component" value="Unassembled WGS sequence"/>
</dbReference>
<evidence type="ECO:0000313" key="3">
    <source>
        <dbReference type="EMBL" id="CAG7717431.1"/>
    </source>
</evidence>
<keyword evidence="4" id="KW-1185">Reference proteome</keyword>
<accession>A0A8J2JD83</accession>
<protein>
    <submittedName>
        <fullName evidence="3">Uncharacterized protein</fullName>
    </submittedName>
</protein>
<feature type="transmembrane region" description="Helical" evidence="2">
    <location>
        <begin position="72"/>
        <end position="93"/>
    </location>
</feature>
<sequence>MSINKVIPSCAVLEVAMICIHASSGIWDRNPDHKWIDCIDAIFMILIPINLCYTITWCIYLRNTNYSAKLRIIRHCQAAMLAILGGAMLWTAFGVRSPAEKNCFQNGKNNCVAYELRTIVGLLAVTDGFLHTLRPVLSSRLTSAGGKPPLGMDPPEHDLPSYEEPPSYSDVEKRLSASSTYESSGKHFPISNTADKVNHI</sequence>
<feature type="compositionally biased region" description="Polar residues" evidence="1">
    <location>
        <begin position="190"/>
        <end position="200"/>
    </location>
</feature>
<evidence type="ECO:0000313" key="4">
    <source>
        <dbReference type="Proteomes" id="UP000708208"/>
    </source>
</evidence>
<keyword evidence="2" id="KW-0472">Membrane</keyword>
<feature type="region of interest" description="Disordered" evidence="1">
    <location>
        <begin position="144"/>
        <end position="200"/>
    </location>
</feature>
<gene>
    <name evidence="3" type="ORF">AFUS01_LOCUS6890</name>
</gene>